<dbReference type="InterPro" id="IPR019734">
    <property type="entry name" value="TPR_rpt"/>
</dbReference>
<dbReference type="PROSITE" id="PS50005">
    <property type="entry name" value="TPR"/>
    <property type="match status" value="1"/>
</dbReference>
<dbReference type="KEGG" id="bfo:118429267"/>
<feature type="compositionally biased region" description="Polar residues" evidence="3">
    <location>
        <begin position="1389"/>
        <end position="1409"/>
    </location>
</feature>
<feature type="zinc finger region" description="C3H1-type" evidence="2">
    <location>
        <begin position="246"/>
        <end position="269"/>
    </location>
</feature>
<dbReference type="InterPro" id="IPR041677">
    <property type="entry name" value="DNA2/NAM7_AAA_11"/>
</dbReference>
<dbReference type="Gene3D" id="3.40.50.300">
    <property type="entry name" value="P-loop containing nucleotide triphosphate hydrolases"/>
    <property type="match status" value="2"/>
</dbReference>
<dbReference type="PANTHER" id="PTHR10887:SF365">
    <property type="entry name" value="HELICASE WITH ZINC FINGER DOMAIN-RELATED"/>
    <property type="match status" value="1"/>
</dbReference>
<feature type="region of interest" description="Disordered" evidence="3">
    <location>
        <begin position="1791"/>
        <end position="1866"/>
    </location>
</feature>
<feature type="compositionally biased region" description="Basic and acidic residues" evidence="3">
    <location>
        <begin position="1454"/>
        <end position="1463"/>
    </location>
</feature>
<dbReference type="CDD" id="cd18808">
    <property type="entry name" value="SF1_C_Upf1"/>
    <property type="match status" value="1"/>
</dbReference>
<dbReference type="RefSeq" id="XP_035695636.1">
    <property type="nucleotide sequence ID" value="XM_035839743.1"/>
</dbReference>
<dbReference type="PROSITE" id="PS50103">
    <property type="entry name" value="ZF_C3H1"/>
    <property type="match status" value="1"/>
</dbReference>
<dbReference type="GO" id="GO:0004386">
    <property type="term" value="F:helicase activity"/>
    <property type="evidence" value="ECO:0007669"/>
    <property type="project" value="UniProtKB-KW"/>
</dbReference>
<dbReference type="InterPro" id="IPR011990">
    <property type="entry name" value="TPR-like_helical_dom_sf"/>
</dbReference>
<proteinExistence type="predicted"/>
<feature type="compositionally biased region" description="Low complexity" evidence="3">
    <location>
        <begin position="1834"/>
        <end position="1857"/>
    </location>
</feature>
<feature type="region of interest" description="Disordered" evidence="3">
    <location>
        <begin position="146"/>
        <end position="184"/>
    </location>
</feature>
<dbReference type="OrthoDB" id="5988104at2759"/>
<feature type="region of interest" description="Disordered" evidence="3">
    <location>
        <begin position="1732"/>
        <end position="1756"/>
    </location>
</feature>
<dbReference type="FunFam" id="3.40.50.300:FF:000453">
    <property type="entry name" value="Probable helicase with zinc finger domain"/>
    <property type="match status" value="1"/>
</dbReference>
<keyword evidence="6" id="KW-0378">Hydrolase</keyword>
<dbReference type="Proteomes" id="UP000001554">
    <property type="component" value="Chromosome 13"/>
</dbReference>
<dbReference type="GO" id="GO:0003723">
    <property type="term" value="F:RNA binding"/>
    <property type="evidence" value="ECO:0000318"/>
    <property type="project" value="GO_Central"/>
</dbReference>
<feature type="region of interest" description="Disordered" evidence="3">
    <location>
        <begin position="1298"/>
        <end position="1468"/>
    </location>
</feature>
<dbReference type="PANTHER" id="PTHR10887">
    <property type="entry name" value="DNA2/NAM7 HELICASE FAMILY"/>
    <property type="match status" value="1"/>
</dbReference>
<dbReference type="GO" id="GO:0005829">
    <property type="term" value="C:cytosol"/>
    <property type="evidence" value="ECO:0000318"/>
    <property type="project" value="GO_Central"/>
</dbReference>
<dbReference type="GO" id="GO:0035194">
    <property type="term" value="P:regulatory ncRNA-mediated post-transcriptional gene silencing"/>
    <property type="evidence" value="ECO:0000318"/>
    <property type="project" value="GO_Central"/>
</dbReference>
<evidence type="ECO:0000256" key="2">
    <source>
        <dbReference type="PROSITE-ProRule" id="PRU00723"/>
    </source>
</evidence>
<dbReference type="SUPFAM" id="SSF48452">
    <property type="entry name" value="TPR-like"/>
    <property type="match status" value="1"/>
</dbReference>
<feature type="repeat" description="TPR" evidence="1">
    <location>
        <begin position="76"/>
        <end position="109"/>
    </location>
</feature>
<dbReference type="GO" id="GO:0008270">
    <property type="term" value="F:zinc ion binding"/>
    <property type="evidence" value="ECO:0007669"/>
    <property type="project" value="UniProtKB-KW"/>
</dbReference>
<keyword evidence="2" id="KW-0863">Zinc-finger</keyword>
<feature type="compositionally biased region" description="Low complexity" evidence="3">
    <location>
        <begin position="1301"/>
        <end position="1312"/>
    </location>
</feature>
<feature type="compositionally biased region" description="Basic and acidic residues" evidence="3">
    <location>
        <begin position="152"/>
        <end position="165"/>
    </location>
</feature>
<gene>
    <name evidence="6" type="primary">LOC118429267</name>
</gene>
<dbReference type="FunFam" id="3.40.50.300:FF:000419">
    <property type="entry name" value="Probable helicase with zinc finger domain"/>
    <property type="match status" value="1"/>
</dbReference>
<evidence type="ECO:0000313" key="6">
    <source>
        <dbReference type="RefSeq" id="XP_035695636.1"/>
    </source>
</evidence>
<feature type="compositionally biased region" description="Low complexity" evidence="3">
    <location>
        <begin position="1504"/>
        <end position="1513"/>
    </location>
</feature>
<reference evidence="6" key="2">
    <citation type="submission" date="2025-08" db="UniProtKB">
        <authorList>
            <consortium name="RefSeq"/>
        </authorList>
    </citation>
    <scope>IDENTIFICATION</scope>
    <source>
        <strain evidence="6">S238N-H82</strain>
        <tissue evidence="6">Testes</tissue>
    </source>
</reference>
<feature type="compositionally biased region" description="Polar residues" evidence="3">
    <location>
        <begin position="166"/>
        <end position="184"/>
    </location>
</feature>
<dbReference type="InterPro" id="IPR041679">
    <property type="entry name" value="DNA2/NAM7-like_C"/>
</dbReference>
<keyword evidence="2" id="KW-0862">Zinc</keyword>
<dbReference type="SMART" id="SM00028">
    <property type="entry name" value="TPR"/>
    <property type="match status" value="3"/>
</dbReference>
<feature type="compositionally biased region" description="Polar residues" evidence="3">
    <location>
        <begin position="1735"/>
        <end position="1749"/>
    </location>
</feature>
<evidence type="ECO:0000256" key="3">
    <source>
        <dbReference type="SAM" id="MobiDB-lite"/>
    </source>
</evidence>
<dbReference type="InterPro" id="IPR049569">
    <property type="entry name" value="HELZ_DEAD-box_1"/>
</dbReference>
<dbReference type="InterPro" id="IPR045055">
    <property type="entry name" value="DNA2/NAM7-like"/>
</dbReference>
<accession>A0A9J7M6A5</accession>
<dbReference type="SUPFAM" id="SSF52540">
    <property type="entry name" value="P-loop containing nucleoside triphosphate hydrolases"/>
    <property type="match status" value="1"/>
</dbReference>
<evidence type="ECO:0000256" key="1">
    <source>
        <dbReference type="PROSITE-ProRule" id="PRU00339"/>
    </source>
</evidence>
<dbReference type="InterPro" id="IPR047187">
    <property type="entry name" value="SF1_C_Upf1"/>
</dbReference>
<sequence length="1956" mass="215425">MEGQCGVSLEQANEYFGQQEYGKAVECLSSLLTHVPDAVSERTNLLNSRANCYLRMKQYEKVVNDSDEVLSLGPNIEALLRKSKALGKLGRFHEAYQAVEQCLALEPQNSGALKEQARLQTVVDALQDEAILLSQRDLCRQVADEEELAAAGKEREPPEGSERDSPNMNGSPSSANLGKTSQGSGTATSTDVNLYCSYCDVQCQTKVDLHLHCTSLAHQAIIMSDSGRDWKHRPPPRGITGDEYTLCQEHISQGNCQFGTQCTAAHSEDELAEWRERYQYRQIRIQQARDRQLNGESYSEKLLERWMSSSTPHSVMNEHVEGVMVTTDNKLNVSVSSKQASHAWTFTLNCKPGVYLSRVALLYDAHRSHFHLASVTSNGDQQETSHNLPPMCQEWSASGTDPPGSPTSPVTYTIRLVFNTGIYGTFRQSVVFDFGGSQEPVLLQRVCVDVASSEEMNRLNQVRNSMLCVGERWSNTNKTIIEFVPKPADATENDKGLMSFYTPPASPEQLFTREVLDGPLTKNNYKGRMHDLLYIEEMAQYKEISRFNMKVQLQMVKSFMLLPGTSGAKYAQSGELYSRVKLIEDLSEDTMAGRLILNSVQAVLLAPMAGKDSSPDTIYEAVVEEKGKGFIFLRVSAKCVSDLKLMADKDMRAEMQLQLNRLPICEMHFAVDKVPDMSILFPEVQRPTNIPWNPHRQWSEDLDLRLNAKQKEAILAITSSLTVPLPPILLCGPFGTGKTFTLAQAAKQILKQPNTRILICTHSNSAADLYIKEYLHPYVLTNHEEARPLRVYYRNRWVRTVHPIVQGYCLISDSGYNFRMPTREDVMKHRVVVATLSTSRYLCHLELEPGTFTHILIDEAAQAMECETIMPVALATSTTRIVLAGDHMQLSPHVYSDFARERNLHMSLLERLYHNYPSNHPCKILLVENYRSHQSIIEYTSKLFYEGKLVASGKQPRHKVHFPLTFFTARGEDVQNQNSTSFYNNAEVFEVVERVKELQDKWPEEWGPVDESSIGVVTPYSDQVFRIRGELRKKRLYNVSVERVLNVQGKQFRALFLSTVRTRHTCKSVSESVSKEQELDYGFLSDAKLLNTAITRAQSLVAVVGDPVAVLSVGKCRKLWDVYLEKCSEAASLHGITWAAIKAQLDGVELKKTYVLNPLAPEFIPRALQMAQLARAPRNWNVSPRGAQPFLPRHPADGQVPIGPTGSPMRAFTPPVAPRPTFGKPPSPVQRIDPYTGASLLYVPSAYGSNMLLPIRPFRPIPPHYNTHMLLPVDPRVFPHHPIMHPFAVNPLLQQQGAVAPPTTGTHPTTPTSMADQGQGDASRGGNVAGQVPDRSRGTEPVSPTAGSGASSQKRRGPDGASAPSNNAASSRGFVFNHTARNIQPRPSPTNQSASGSESPTSPLMTPSHPQGVAPPVSPFRENPSQGRQFNLPTRVMEEPQRYPGMAPPVMEGRAQDHTEGREPGVGSSSNARLGMFGGLGQAAGANPRRNLEQMFEAQRLSEAAEQQRQQQAGWRGSMPPAHVESVGPHHMARYPGQPMRPTGPNMFPPEHLSPTSQPGPAPPGGPHLGSMEQRQQGRQWVPMHHRAQAHTFGFPRGVPPEGRFMQQGLISRGPGTAPTIGEQHFTAGTQPTGNRDSRPGGHLPVSAGGQLFLRGDQPFRGANLGMGVDGQSMGSGGALSMGNTNQPLGRGNQNMDRANVPLGGSGQAVGGVSQAIGGSNAAGRLMPTEMQGMQRGSGTDSASLQGNRGYNAMQAPNLGENSALAQLATDQRQAPNSRYSYQPPPRFIRQQQAKAQQDFPPGPGPAQRELVADRMREGTPLYQRHVARGGEVQQPMGRYPPGQPPQQGQPFLTPGQTTEQRQHLQADIPEALRFLTQVPQEFPQPTVSVQGALPVRQETASATPTTMSYANVVRAPPRPKNPSQPGQDNKGSKPLALDANVGYVSGTNGLYTYFK</sequence>
<feature type="region of interest" description="Disordered" evidence="3">
    <location>
        <begin position="1890"/>
        <end position="1938"/>
    </location>
</feature>
<keyword evidence="6" id="KW-0547">Nucleotide-binding</keyword>
<evidence type="ECO:0000259" key="4">
    <source>
        <dbReference type="PROSITE" id="PS50103"/>
    </source>
</evidence>
<feature type="compositionally biased region" description="Low complexity" evidence="3">
    <location>
        <begin position="1361"/>
        <end position="1371"/>
    </location>
</feature>
<keyword evidence="6" id="KW-0067">ATP-binding</keyword>
<dbReference type="CDD" id="cd18077">
    <property type="entry name" value="DEXXQc_HELZ"/>
    <property type="match status" value="1"/>
</dbReference>
<keyword evidence="1" id="KW-0802">TPR repeat</keyword>
<dbReference type="OMA" id="RANCYLR"/>
<organism evidence="5 6">
    <name type="scientific">Branchiostoma floridae</name>
    <name type="common">Florida lancelet</name>
    <name type="synonym">Amphioxus</name>
    <dbReference type="NCBI Taxonomy" id="7739"/>
    <lineage>
        <taxon>Eukaryota</taxon>
        <taxon>Metazoa</taxon>
        <taxon>Chordata</taxon>
        <taxon>Cephalochordata</taxon>
        <taxon>Leptocardii</taxon>
        <taxon>Amphioxiformes</taxon>
        <taxon>Branchiostomatidae</taxon>
        <taxon>Branchiostoma</taxon>
    </lineage>
</organism>
<keyword evidence="5" id="KW-1185">Reference proteome</keyword>
<name>A0A9J7M6A5_BRAFL</name>
<feature type="compositionally biased region" description="Polar residues" evidence="3">
    <location>
        <begin position="1682"/>
        <end position="1697"/>
    </location>
</feature>
<dbReference type="Gene3D" id="1.25.40.10">
    <property type="entry name" value="Tetratricopeptide repeat domain"/>
    <property type="match status" value="1"/>
</dbReference>
<feature type="compositionally biased region" description="Polar residues" evidence="3">
    <location>
        <begin position="1423"/>
        <end position="1432"/>
    </location>
</feature>
<dbReference type="InterPro" id="IPR000571">
    <property type="entry name" value="Znf_CCCH"/>
</dbReference>
<dbReference type="Pfam" id="PF13087">
    <property type="entry name" value="AAA_12"/>
    <property type="match status" value="1"/>
</dbReference>
<dbReference type="GeneID" id="118429267"/>
<reference evidence="5" key="1">
    <citation type="journal article" date="2020" name="Nat. Ecol. Evol.">
        <title>Deeply conserved synteny resolves early events in vertebrate evolution.</title>
        <authorList>
            <person name="Simakov O."/>
            <person name="Marletaz F."/>
            <person name="Yue J.X."/>
            <person name="O'Connell B."/>
            <person name="Jenkins J."/>
            <person name="Brandt A."/>
            <person name="Calef R."/>
            <person name="Tung C.H."/>
            <person name="Huang T.K."/>
            <person name="Schmutz J."/>
            <person name="Satoh N."/>
            <person name="Yu J.K."/>
            <person name="Putnam N.H."/>
            <person name="Green R.E."/>
            <person name="Rokhsar D.S."/>
        </authorList>
    </citation>
    <scope>NUCLEOTIDE SEQUENCE [LARGE SCALE GENOMIC DNA]</scope>
    <source>
        <strain evidence="5">S238N-H82</strain>
    </source>
</reference>
<evidence type="ECO:0000313" key="5">
    <source>
        <dbReference type="Proteomes" id="UP000001554"/>
    </source>
</evidence>
<dbReference type="Pfam" id="PF13086">
    <property type="entry name" value="AAA_11"/>
    <property type="match status" value="2"/>
</dbReference>
<dbReference type="GO" id="GO:0043186">
    <property type="term" value="C:P granule"/>
    <property type="evidence" value="ECO:0000318"/>
    <property type="project" value="GO_Central"/>
</dbReference>
<feature type="region of interest" description="Disordered" evidence="3">
    <location>
        <begin position="1678"/>
        <end position="1697"/>
    </location>
</feature>
<feature type="region of interest" description="Disordered" evidence="3">
    <location>
        <begin position="1504"/>
        <end position="1647"/>
    </location>
</feature>
<dbReference type="InterPro" id="IPR027417">
    <property type="entry name" value="P-loop_NTPase"/>
</dbReference>
<feature type="compositionally biased region" description="Polar residues" evidence="3">
    <location>
        <begin position="1899"/>
        <end position="1910"/>
    </location>
</feature>
<protein>
    <submittedName>
        <fullName evidence="6">Probable helicase with zinc finger domain</fullName>
    </submittedName>
</protein>
<keyword evidence="6" id="KW-0347">Helicase</keyword>
<keyword evidence="2" id="KW-0479">Metal-binding</keyword>
<feature type="domain" description="C3H1-type" evidence="4">
    <location>
        <begin position="246"/>
        <end position="269"/>
    </location>
</feature>